<protein>
    <submittedName>
        <fullName evidence="2">Formiminotetrahydrofolate cyclodeaminase</fullName>
    </submittedName>
</protein>
<keyword evidence="3" id="KW-1185">Reference proteome</keyword>
<organism evidence="2 3">
    <name type="scientific">Halogeometricum limi</name>
    <dbReference type="NCBI Taxonomy" id="555875"/>
    <lineage>
        <taxon>Archaea</taxon>
        <taxon>Methanobacteriati</taxon>
        <taxon>Methanobacteriota</taxon>
        <taxon>Stenosarchaea group</taxon>
        <taxon>Halobacteria</taxon>
        <taxon>Halobacteriales</taxon>
        <taxon>Haloferacaceae</taxon>
        <taxon>Halogeometricum</taxon>
    </lineage>
</organism>
<dbReference type="STRING" id="555875.SAMN04488124_0290"/>
<feature type="domain" description="Cyclodeaminase/cyclohydrolase" evidence="1">
    <location>
        <begin position="7"/>
        <end position="173"/>
    </location>
</feature>
<evidence type="ECO:0000313" key="2">
    <source>
        <dbReference type="EMBL" id="SFR33369.1"/>
    </source>
</evidence>
<dbReference type="RefSeq" id="WP_089876074.1">
    <property type="nucleotide sequence ID" value="NZ_FOYS01000001.1"/>
</dbReference>
<gene>
    <name evidence="2" type="ORF">SAMN04488124_0290</name>
</gene>
<dbReference type="OrthoDB" id="214546at2157"/>
<reference evidence="3" key="1">
    <citation type="submission" date="2016-10" db="EMBL/GenBank/DDBJ databases">
        <authorList>
            <person name="Varghese N."/>
            <person name="Submissions S."/>
        </authorList>
    </citation>
    <scope>NUCLEOTIDE SEQUENCE [LARGE SCALE GENOMIC DNA]</scope>
    <source>
        <strain evidence="3">CGMCC 1.8711</strain>
    </source>
</reference>
<accession>A0A1I6FTV7</accession>
<dbReference type="AlphaFoldDB" id="A0A1I6FTV7"/>
<evidence type="ECO:0000313" key="3">
    <source>
        <dbReference type="Proteomes" id="UP000243250"/>
    </source>
</evidence>
<dbReference type="Proteomes" id="UP000243250">
    <property type="component" value="Unassembled WGS sequence"/>
</dbReference>
<dbReference type="SUPFAM" id="SSF101262">
    <property type="entry name" value="Methenyltetrahydrofolate cyclohydrolase-like"/>
    <property type="match status" value="1"/>
</dbReference>
<sequence length="195" mass="20078">MSFEESTIGSFLDGVASERVTPAGGSAAAVVGATGAALCEMVCIHTLAKRPDDAGDELRDAREELAACRHHLLTLADSDAEAVDELLAALSSGPATAEAKRATGVPLAIAEACLSVVESATLVTERGTENAVPDAGTGAFLARSACQASIFTVRTNLDQISDAAFTDEMRTRTAALDESTEAAFADVLSNIGYER</sequence>
<name>A0A1I6FTV7_9EURY</name>
<evidence type="ECO:0000259" key="1">
    <source>
        <dbReference type="Pfam" id="PF04961"/>
    </source>
</evidence>
<proteinExistence type="predicted"/>
<dbReference type="InterPro" id="IPR007044">
    <property type="entry name" value="Cyclodeamin/CycHdrlase"/>
</dbReference>
<dbReference type="InterPro" id="IPR036178">
    <property type="entry name" value="Formintransfe-cycloase-like_sf"/>
</dbReference>
<dbReference type="Pfam" id="PF04961">
    <property type="entry name" value="FTCD_C"/>
    <property type="match status" value="1"/>
</dbReference>
<dbReference type="EMBL" id="FOYS01000001">
    <property type="protein sequence ID" value="SFR33369.1"/>
    <property type="molecule type" value="Genomic_DNA"/>
</dbReference>
<dbReference type="GO" id="GO:0003824">
    <property type="term" value="F:catalytic activity"/>
    <property type="evidence" value="ECO:0007669"/>
    <property type="project" value="InterPro"/>
</dbReference>
<dbReference type="Gene3D" id="1.20.120.680">
    <property type="entry name" value="Formiminotetrahydrofolate cyclodeaminase monomer, up-and-down helical bundle"/>
    <property type="match status" value="1"/>
</dbReference>